<sequence length="53" mass="5991">MKRLSVTASAIRFIRKDMYTAKEELIRTTKLNRCCSLSTKLTSTQGHGTEVSK</sequence>
<reference evidence="1" key="2">
    <citation type="journal article" date="2015" name="Data Brief">
        <title>Shoot transcriptome of the giant reed, Arundo donax.</title>
        <authorList>
            <person name="Barrero R.A."/>
            <person name="Guerrero F.D."/>
            <person name="Moolhuijzen P."/>
            <person name="Goolsby J.A."/>
            <person name="Tidwell J."/>
            <person name="Bellgard S.E."/>
            <person name="Bellgard M.I."/>
        </authorList>
    </citation>
    <scope>NUCLEOTIDE SEQUENCE</scope>
    <source>
        <tissue evidence="1">Shoot tissue taken approximately 20 cm above the soil surface</tissue>
    </source>
</reference>
<organism evidence="1">
    <name type="scientific">Arundo donax</name>
    <name type="common">Giant reed</name>
    <name type="synonym">Donax arundinaceus</name>
    <dbReference type="NCBI Taxonomy" id="35708"/>
    <lineage>
        <taxon>Eukaryota</taxon>
        <taxon>Viridiplantae</taxon>
        <taxon>Streptophyta</taxon>
        <taxon>Embryophyta</taxon>
        <taxon>Tracheophyta</taxon>
        <taxon>Spermatophyta</taxon>
        <taxon>Magnoliopsida</taxon>
        <taxon>Liliopsida</taxon>
        <taxon>Poales</taxon>
        <taxon>Poaceae</taxon>
        <taxon>PACMAD clade</taxon>
        <taxon>Arundinoideae</taxon>
        <taxon>Arundineae</taxon>
        <taxon>Arundo</taxon>
    </lineage>
</organism>
<name>A0A0A8Z971_ARUDO</name>
<protein>
    <submittedName>
        <fullName evidence="1">Uncharacterized protein</fullName>
    </submittedName>
</protein>
<accession>A0A0A8Z971</accession>
<reference evidence="1" key="1">
    <citation type="submission" date="2014-09" db="EMBL/GenBank/DDBJ databases">
        <authorList>
            <person name="Magalhaes I.L.F."/>
            <person name="Oliveira U."/>
            <person name="Santos F.R."/>
            <person name="Vidigal T.H.D.A."/>
            <person name="Brescovit A.D."/>
            <person name="Santos A.J."/>
        </authorList>
    </citation>
    <scope>NUCLEOTIDE SEQUENCE</scope>
    <source>
        <tissue evidence="1">Shoot tissue taken approximately 20 cm above the soil surface</tissue>
    </source>
</reference>
<dbReference type="EMBL" id="GBRH01261941">
    <property type="protein sequence ID" value="JAD35954.1"/>
    <property type="molecule type" value="Transcribed_RNA"/>
</dbReference>
<evidence type="ECO:0000313" key="1">
    <source>
        <dbReference type="EMBL" id="JAD35954.1"/>
    </source>
</evidence>
<dbReference type="AlphaFoldDB" id="A0A0A8Z971"/>
<proteinExistence type="predicted"/>